<dbReference type="Proteomes" id="UP000514509">
    <property type="component" value="Chromosome"/>
</dbReference>
<evidence type="ECO:0000313" key="4">
    <source>
        <dbReference type="EMBL" id="QMU30916.1"/>
    </source>
</evidence>
<feature type="signal peptide" evidence="2">
    <location>
        <begin position="1"/>
        <end position="26"/>
    </location>
</feature>
<evidence type="ECO:0000313" key="5">
    <source>
        <dbReference type="Proteomes" id="UP000514509"/>
    </source>
</evidence>
<organism evidence="4 5">
    <name type="scientific">Adhaeribacter radiodurans</name>
    <dbReference type="NCBI Taxonomy" id="2745197"/>
    <lineage>
        <taxon>Bacteria</taxon>
        <taxon>Pseudomonadati</taxon>
        <taxon>Bacteroidota</taxon>
        <taxon>Cytophagia</taxon>
        <taxon>Cytophagales</taxon>
        <taxon>Hymenobacteraceae</taxon>
        <taxon>Adhaeribacter</taxon>
    </lineage>
</organism>
<evidence type="ECO:0000256" key="2">
    <source>
        <dbReference type="SAM" id="SignalP"/>
    </source>
</evidence>
<feature type="region of interest" description="Disordered" evidence="1">
    <location>
        <begin position="27"/>
        <end position="49"/>
    </location>
</feature>
<sequence length="219" mass="24406">MKKVFLLAGFASIVLACNTNSNTSSAGQDTLNHAAHNESNSNTQNQNKMNPITATMDKMMHDMHAAKPTGNNDIDFAAMMLEHHKGAVEMSKVVVDKGSNAELKAFAQKVIDDQNKEIGLMHDFISKVEKTASSNSEEFQKALTHSMMAMMNDNTIIYNDIDKDFAAQMIPHHQSAVDMAKAYLEYGHEKSLTTLCENIISSQAKEIDWLKQWLKNKII</sequence>
<dbReference type="InterPro" id="IPR005183">
    <property type="entry name" value="DUF305_CopM-like"/>
</dbReference>
<reference evidence="4 5" key="1">
    <citation type="submission" date="2020-08" db="EMBL/GenBank/DDBJ databases">
        <title>Adhaeribacter dokdonensis sp. nov., isolated from the rhizosphere of Elymus tsukushiensis, a plant native to the Dokdo Islands, Republic of Korea.</title>
        <authorList>
            <person name="Ghim S.Y."/>
        </authorList>
    </citation>
    <scope>NUCLEOTIDE SEQUENCE [LARGE SCALE GENOMIC DNA]</scope>
    <source>
        <strain evidence="4 5">KUDC8001</strain>
    </source>
</reference>
<dbReference type="PANTHER" id="PTHR36933:SF1">
    <property type="entry name" value="SLL0788 PROTEIN"/>
    <property type="match status" value="1"/>
</dbReference>
<keyword evidence="2" id="KW-0732">Signal</keyword>
<dbReference type="AlphaFoldDB" id="A0A7L7LDJ1"/>
<dbReference type="PROSITE" id="PS51257">
    <property type="entry name" value="PROKAR_LIPOPROTEIN"/>
    <property type="match status" value="1"/>
</dbReference>
<dbReference type="InterPro" id="IPR012347">
    <property type="entry name" value="Ferritin-like"/>
</dbReference>
<dbReference type="RefSeq" id="WP_182413358.1">
    <property type="nucleotide sequence ID" value="NZ_CP055153.1"/>
</dbReference>
<feature type="chain" id="PRO_5029771607" evidence="2">
    <location>
        <begin position="27"/>
        <end position="219"/>
    </location>
</feature>
<keyword evidence="5" id="KW-1185">Reference proteome</keyword>
<name>A0A7L7LDJ1_9BACT</name>
<gene>
    <name evidence="4" type="ORF">HUW48_24095</name>
</gene>
<dbReference type="Pfam" id="PF03713">
    <property type="entry name" value="DUF305"/>
    <property type="match status" value="1"/>
</dbReference>
<protein>
    <submittedName>
        <fullName evidence="4">DUF305 domain-containing protein</fullName>
    </submittedName>
</protein>
<feature type="domain" description="DUF305" evidence="3">
    <location>
        <begin position="73"/>
        <end position="214"/>
    </location>
</feature>
<dbReference type="EMBL" id="CP055153">
    <property type="protein sequence ID" value="QMU30916.1"/>
    <property type="molecule type" value="Genomic_DNA"/>
</dbReference>
<dbReference type="Gene3D" id="1.20.1260.10">
    <property type="match status" value="2"/>
</dbReference>
<dbReference type="KEGG" id="add:HUW48_24095"/>
<evidence type="ECO:0000256" key="1">
    <source>
        <dbReference type="SAM" id="MobiDB-lite"/>
    </source>
</evidence>
<dbReference type="PANTHER" id="PTHR36933">
    <property type="entry name" value="SLL0788 PROTEIN"/>
    <property type="match status" value="1"/>
</dbReference>
<accession>A0A7L7LDJ1</accession>
<evidence type="ECO:0000259" key="3">
    <source>
        <dbReference type="Pfam" id="PF03713"/>
    </source>
</evidence>
<proteinExistence type="predicted"/>